<accession>A0A7S4NAC2</accession>
<evidence type="ECO:0000256" key="3">
    <source>
        <dbReference type="SAM" id="SignalP"/>
    </source>
</evidence>
<evidence type="ECO:0000256" key="2">
    <source>
        <dbReference type="SAM" id="Phobius"/>
    </source>
</evidence>
<dbReference type="EMBL" id="HBKQ01050629">
    <property type="protein sequence ID" value="CAE2276098.1"/>
    <property type="molecule type" value="Transcribed_RNA"/>
</dbReference>
<dbReference type="AlphaFoldDB" id="A0A7S4NAC2"/>
<feature type="signal peptide" evidence="3">
    <location>
        <begin position="1"/>
        <end position="36"/>
    </location>
</feature>
<feature type="chain" id="PRO_5031362881" evidence="3">
    <location>
        <begin position="37"/>
        <end position="163"/>
    </location>
</feature>
<reference evidence="4" key="1">
    <citation type="submission" date="2021-01" db="EMBL/GenBank/DDBJ databases">
        <authorList>
            <person name="Corre E."/>
            <person name="Pelletier E."/>
            <person name="Niang G."/>
            <person name="Scheremetjew M."/>
            <person name="Finn R."/>
            <person name="Kale V."/>
            <person name="Holt S."/>
            <person name="Cochrane G."/>
            <person name="Meng A."/>
            <person name="Brown T."/>
            <person name="Cohen L."/>
        </authorList>
    </citation>
    <scope>NUCLEOTIDE SEQUENCE</scope>
    <source>
        <strain evidence="4">Isolate 1302-5</strain>
    </source>
</reference>
<feature type="region of interest" description="Disordered" evidence="1">
    <location>
        <begin position="42"/>
        <end position="97"/>
    </location>
</feature>
<keyword evidence="3" id="KW-0732">Signal</keyword>
<proteinExistence type="predicted"/>
<evidence type="ECO:0000313" key="4">
    <source>
        <dbReference type="EMBL" id="CAE2276098.1"/>
    </source>
</evidence>
<sequence length="163" mass="17611">MERKSPRSSVSDLNSTKRWFCAVLLLVVLPSSSVSGFGLPACSSSGHSTKAPKRPQQAVPFNDRHQSRILLSAVGGDGQSEVESDQDPNSSTGEKDGILDRINSFLDTPILDANDRSEQGPVVDNLKAFVRRDPQVASVTFSIVALLAFVAIARFINFLAYGF</sequence>
<keyword evidence="2" id="KW-0812">Transmembrane</keyword>
<organism evidence="4">
    <name type="scientific">Odontella aurita</name>
    <dbReference type="NCBI Taxonomy" id="265563"/>
    <lineage>
        <taxon>Eukaryota</taxon>
        <taxon>Sar</taxon>
        <taxon>Stramenopiles</taxon>
        <taxon>Ochrophyta</taxon>
        <taxon>Bacillariophyta</taxon>
        <taxon>Mediophyceae</taxon>
        <taxon>Biddulphiophycidae</taxon>
        <taxon>Eupodiscales</taxon>
        <taxon>Odontellaceae</taxon>
        <taxon>Odontella</taxon>
    </lineage>
</organism>
<protein>
    <submittedName>
        <fullName evidence="4">Uncharacterized protein</fullName>
    </submittedName>
</protein>
<feature type="transmembrane region" description="Helical" evidence="2">
    <location>
        <begin position="139"/>
        <end position="161"/>
    </location>
</feature>
<keyword evidence="2" id="KW-1133">Transmembrane helix</keyword>
<name>A0A7S4NAC2_9STRA</name>
<gene>
    <name evidence="4" type="ORF">OAUR00152_LOCUS34937</name>
</gene>
<keyword evidence="2" id="KW-0472">Membrane</keyword>
<evidence type="ECO:0000256" key="1">
    <source>
        <dbReference type="SAM" id="MobiDB-lite"/>
    </source>
</evidence>